<dbReference type="CDD" id="cd00121">
    <property type="entry name" value="MATH"/>
    <property type="match status" value="1"/>
</dbReference>
<accession>A0AAD8VMB1</accession>
<dbReference type="SUPFAM" id="SSF49599">
    <property type="entry name" value="TRAF domain-like"/>
    <property type="match status" value="1"/>
</dbReference>
<organism evidence="1 2">
    <name type="scientific">Lolium multiflorum</name>
    <name type="common">Italian ryegrass</name>
    <name type="synonym">Lolium perenne subsp. multiflorum</name>
    <dbReference type="NCBI Taxonomy" id="4521"/>
    <lineage>
        <taxon>Eukaryota</taxon>
        <taxon>Viridiplantae</taxon>
        <taxon>Streptophyta</taxon>
        <taxon>Embryophyta</taxon>
        <taxon>Tracheophyta</taxon>
        <taxon>Spermatophyta</taxon>
        <taxon>Magnoliopsida</taxon>
        <taxon>Liliopsida</taxon>
        <taxon>Poales</taxon>
        <taxon>Poaceae</taxon>
        <taxon>BOP clade</taxon>
        <taxon>Pooideae</taxon>
        <taxon>Poodae</taxon>
        <taxon>Poeae</taxon>
        <taxon>Poeae Chloroplast Group 2 (Poeae type)</taxon>
        <taxon>Loliodinae</taxon>
        <taxon>Loliinae</taxon>
        <taxon>Lolium</taxon>
    </lineage>
</organism>
<keyword evidence="2" id="KW-1185">Reference proteome</keyword>
<proteinExistence type="predicted"/>
<sequence>MQRQRTIWSVTTRFSRMSSTSWRQERGYKQVIQRTALETSYFLKNDCLKIYCTLGIVVSTIDYSRPHSIQVPNFNITYRHATLYPCPNRGQVNNVICLRTTLANCISTLFLDTIFP</sequence>
<dbReference type="Proteomes" id="UP001231189">
    <property type="component" value="Unassembled WGS sequence"/>
</dbReference>
<evidence type="ECO:0000313" key="2">
    <source>
        <dbReference type="Proteomes" id="UP001231189"/>
    </source>
</evidence>
<dbReference type="AlphaFoldDB" id="A0AAD8VMB1"/>
<protein>
    <submittedName>
        <fullName evidence="1">Uncharacterized protein</fullName>
    </submittedName>
</protein>
<dbReference type="InterPro" id="IPR002083">
    <property type="entry name" value="MATH/TRAF_dom"/>
</dbReference>
<evidence type="ECO:0000313" key="1">
    <source>
        <dbReference type="EMBL" id="KAK1610536.1"/>
    </source>
</evidence>
<comment type="caution">
    <text evidence="1">The sequence shown here is derived from an EMBL/GenBank/DDBJ whole genome shotgun (WGS) entry which is preliminary data.</text>
</comment>
<reference evidence="1" key="1">
    <citation type="submission" date="2023-07" db="EMBL/GenBank/DDBJ databases">
        <title>A chromosome-level genome assembly of Lolium multiflorum.</title>
        <authorList>
            <person name="Chen Y."/>
            <person name="Copetti D."/>
            <person name="Kolliker R."/>
            <person name="Studer B."/>
        </authorList>
    </citation>
    <scope>NUCLEOTIDE SEQUENCE</scope>
    <source>
        <strain evidence="1">02402/16</strain>
        <tissue evidence="1">Leaf</tissue>
    </source>
</reference>
<name>A0AAD8VMB1_LOLMU</name>
<dbReference type="EMBL" id="JAUUTY010000007">
    <property type="protein sequence ID" value="KAK1610536.1"/>
    <property type="molecule type" value="Genomic_DNA"/>
</dbReference>
<gene>
    <name evidence="1" type="ORF">QYE76_034209</name>
</gene>